<name>A0AAE1EY57_PETCI</name>
<dbReference type="Proteomes" id="UP001286313">
    <property type="component" value="Unassembled WGS sequence"/>
</dbReference>
<comment type="caution">
    <text evidence="2">The sequence shown here is derived from an EMBL/GenBank/DDBJ whole genome shotgun (WGS) entry which is preliminary data.</text>
</comment>
<protein>
    <submittedName>
        <fullName evidence="2">Uncharacterized protein</fullName>
    </submittedName>
</protein>
<sequence>MGTLKVATTEALKERLGGAVYCWSHPAFNTVHTHIYTHTPSNTTPVPLRTPSQALTLSVPIPASPSGPPSSPSSVSPSQPLLQGLRRSLLHPKPLLQGLRCRHLQRPHPSLSFRIVVVDRCL</sequence>
<evidence type="ECO:0000313" key="2">
    <source>
        <dbReference type="EMBL" id="KAK3863540.1"/>
    </source>
</evidence>
<gene>
    <name evidence="2" type="ORF">Pcinc_030690</name>
</gene>
<dbReference type="EMBL" id="JAWQEG010003992">
    <property type="protein sequence ID" value="KAK3863540.1"/>
    <property type="molecule type" value="Genomic_DNA"/>
</dbReference>
<reference evidence="2" key="1">
    <citation type="submission" date="2023-10" db="EMBL/GenBank/DDBJ databases">
        <title>Genome assemblies of two species of porcelain crab, Petrolisthes cinctipes and Petrolisthes manimaculis (Anomura: Porcellanidae).</title>
        <authorList>
            <person name="Angst P."/>
        </authorList>
    </citation>
    <scope>NUCLEOTIDE SEQUENCE</scope>
    <source>
        <strain evidence="2">PB745_01</strain>
        <tissue evidence="2">Gill</tissue>
    </source>
</reference>
<feature type="region of interest" description="Disordered" evidence="1">
    <location>
        <begin position="58"/>
        <end position="83"/>
    </location>
</feature>
<evidence type="ECO:0000256" key="1">
    <source>
        <dbReference type="SAM" id="MobiDB-lite"/>
    </source>
</evidence>
<feature type="compositionally biased region" description="Pro residues" evidence="1">
    <location>
        <begin position="62"/>
        <end position="71"/>
    </location>
</feature>
<keyword evidence="3" id="KW-1185">Reference proteome</keyword>
<accession>A0AAE1EY57</accession>
<dbReference type="AlphaFoldDB" id="A0AAE1EY57"/>
<evidence type="ECO:0000313" key="3">
    <source>
        <dbReference type="Proteomes" id="UP001286313"/>
    </source>
</evidence>
<proteinExistence type="predicted"/>
<organism evidence="2 3">
    <name type="scientific">Petrolisthes cinctipes</name>
    <name type="common">Flat porcelain crab</name>
    <dbReference type="NCBI Taxonomy" id="88211"/>
    <lineage>
        <taxon>Eukaryota</taxon>
        <taxon>Metazoa</taxon>
        <taxon>Ecdysozoa</taxon>
        <taxon>Arthropoda</taxon>
        <taxon>Crustacea</taxon>
        <taxon>Multicrustacea</taxon>
        <taxon>Malacostraca</taxon>
        <taxon>Eumalacostraca</taxon>
        <taxon>Eucarida</taxon>
        <taxon>Decapoda</taxon>
        <taxon>Pleocyemata</taxon>
        <taxon>Anomura</taxon>
        <taxon>Galatheoidea</taxon>
        <taxon>Porcellanidae</taxon>
        <taxon>Petrolisthes</taxon>
    </lineage>
</organism>